<dbReference type="STRING" id="1276246.SCULI_v1c07410"/>
<dbReference type="KEGG" id="scq:SCULI_v1c07410"/>
<organism evidence="1 2">
    <name type="scientific">Spiroplasma culicicola AES-1</name>
    <dbReference type="NCBI Taxonomy" id="1276246"/>
    <lineage>
        <taxon>Bacteria</taxon>
        <taxon>Bacillati</taxon>
        <taxon>Mycoplasmatota</taxon>
        <taxon>Mollicutes</taxon>
        <taxon>Entomoplasmatales</taxon>
        <taxon>Spiroplasmataceae</taxon>
        <taxon>Spiroplasma</taxon>
    </lineage>
</organism>
<dbReference type="Proteomes" id="UP000019267">
    <property type="component" value="Chromosome"/>
</dbReference>
<dbReference type="HOGENOM" id="CLU_966133_0_0_14"/>
<sequence>MQDLKALKQLINSNENKRNKRFDETISILDKFVKEKSRFFLNWDNNKPYLIRGSFAHDLDSDFTTNIDIWILLKKVSKPDDVEHNMFIFKWFEKTIKEYFKNYSVSSYQDKSSIEVAIEQHFTMSFMPFVLDHKGNFRRMFKLKGKLFLDEETNIKSEPEFNLKLKKVGSRSSIANIKIIIISLKIIIQNKCPHISGDIIENFVLDQYLAQNKVNHSQAFKTIIYKMANGEFEKYIEDKYKTWLKLEKYETEFKEFRALAKEIEQKIELKNSMNYVDVLLEYIKKVKA</sequence>
<reference evidence="1 2" key="1">
    <citation type="journal article" date="2014" name="Genome Biol. Evol.">
        <title>Molecular evolution of the substrate utilization strategies and putative virulence factors in mosquito-associated Spiroplasma species.</title>
        <authorList>
            <person name="Chang T.H."/>
            <person name="Lo W.S."/>
            <person name="Ku C."/>
            <person name="Chen L.L."/>
            <person name="Kuo C.H."/>
        </authorList>
    </citation>
    <scope>NUCLEOTIDE SEQUENCE [LARGE SCALE GENOMIC DNA]</scope>
    <source>
        <strain evidence="1">AES-1</strain>
    </source>
</reference>
<evidence type="ECO:0008006" key="3">
    <source>
        <dbReference type="Google" id="ProtNLM"/>
    </source>
</evidence>
<proteinExistence type="predicted"/>
<evidence type="ECO:0000313" key="1">
    <source>
        <dbReference type="EMBL" id="AHI53082.1"/>
    </source>
</evidence>
<keyword evidence="2" id="KW-1185">Reference proteome</keyword>
<dbReference type="PATRIC" id="fig|1276246.3.peg.739"/>
<dbReference type="AlphaFoldDB" id="W6A7W1"/>
<dbReference type="RefSeq" id="WP_025363312.1">
    <property type="nucleotide sequence ID" value="NZ_CP006681.1"/>
</dbReference>
<accession>W6A7W1</accession>
<evidence type="ECO:0000313" key="2">
    <source>
        <dbReference type="Proteomes" id="UP000019267"/>
    </source>
</evidence>
<name>W6A7W1_9MOLU</name>
<dbReference type="EMBL" id="CP006681">
    <property type="protein sequence ID" value="AHI53082.1"/>
    <property type="molecule type" value="Genomic_DNA"/>
</dbReference>
<dbReference type="OrthoDB" id="389189at2"/>
<protein>
    <recommendedName>
        <fullName evidence="3">Nucleotidyltransferase</fullName>
    </recommendedName>
</protein>
<gene>
    <name evidence="1" type="ORF">SCULI_v1c07410</name>
</gene>